<dbReference type="RefSeq" id="WP_062956124.1">
    <property type="nucleotide sequence ID" value="NZ_JPWB01000009.1"/>
</dbReference>
<name>A0A367V3U6_9PROT</name>
<protein>
    <recommendedName>
        <fullName evidence="3">DUF1476 domain-containing protein</fullName>
    </recommendedName>
</protein>
<reference evidence="1 2" key="1">
    <citation type="submission" date="2014-07" db="EMBL/GenBank/DDBJ databases">
        <title>Draft genome sequence of Thalassospira profundimaris R8-17.</title>
        <authorList>
            <person name="Lai Q."/>
            <person name="Shao Z."/>
        </authorList>
    </citation>
    <scope>NUCLEOTIDE SEQUENCE [LARGE SCALE GENOMIC DNA]</scope>
    <source>
        <strain evidence="1 2">R8-17</strain>
    </source>
</reference>
<sequence>MSGFNDRERGFEAKYSFDLEQDFRVETHLYKMLVQWAGEQMGMTPDECQDYTRKIIGEVVANPRENGVVALLLADFGRKNIDVTVSILNAKLEELRPVARAEVLA</sequence>
<organism evidence="1 2">
    <name type="scientific">Thalassospira profundimaris</name>
    <dbReference type="NCBI Taxonomy" id="502049"/>
    <lineage>
        <taxon>Bacteria</taxon>
        <taxon>Pseudomonadati</taxon>
        <taxon>Pseudomonadota</taxon>
        <taxon>Alphaproteobacteria</taxon>
        <taxon>Rhodospirillales</taxon>
        <taxon>Thalassospiraceae</taxon>
        <taxon>Thalassospira</taxon>
    </lineage>
</organism>
<gene>
    <name evidence="1" type="ORF">TH6_17825</name>
</gene>
<dbReference type="InterPro" id="IPR009945">
    <property type="entry name" value="ATPase_inh_sub_z"/>
</dbReference>
<dbReference type="AlphaFoldDB" id="A0A367V3U6"/>
<dbReference type="Gene3D" id="1.10.790.20">
    <property type="entry name" value="Domain of unknown function DUF1476"/>
    <property type="match status" value="1"/>
</dbReference>
<evidence type="ECO:0000313" key="2">
    <source>
        <dbReference type="Proteomes" id="UP000253061"/>
    </source>
</evidence>
<dbReference type="EMBL" id="JPWB01000009">
    <property type="protein sequence ID" value="RCK19868.1"/>
    <property type="molecule type" value="Genomic_DNA"/>
</dbReference>
<comment type="caution">
    <text evidence="1">The sequence shown here is derived from an EMBL/GenBank/DDBJ whole genome shotgun (WGS) entry which is preliminary data.</text>
</comment>
<accession>A0A367V3U6</accession>
<evidence type="ECO:0008006" key="3">
    <source>
        <dbReference type="Google" id="ProtNLM"/>
    </source>
</evidence>
<dbReference type="Proteomes" id="UP000253061">
    <property type="component" value="Unassembled WGS sequence"/>
</dbReference>
<evidence type="ECO:0000313" key="1">
    <source>
        <dbReference type="EMBL" id="RCK19868.1"/>
    </source>
</evidence>
<dbReference type="Pfam" id="PF07345">
    <property type="entry name" value="ATPaseInh_sub_z"/>
    <property type="match status" value="1"/>
</dbReference>
<dbReference type="InterPro" id="IPR038293">
    <property type="entry name" value="ATPase_inh_sub_z_sf"/>
</dbReference>
<proteinExistence type="predicted"/>